<evidence type="ECO:0000313" key="2">
    <source>
        <dbReference type="Proteomes" id="UP000278036"/>
    </source>
</evidence>
<dbReference type="Proteomes" id="UP000278036">
    <property type="component" value="Unassembled WGS sequence"/>
</dbReference>
<proteinExistence type="predicted"/>
<evidence type="ECO:0000313" key="1">
    <source>
        <dbReference type="EMBL" id="RKK02034.1"/>
    </source>
</evidence>
<organism evidence="1 2">
    <name type="scientific">Teichococcus wenyumeiae</name>
    <dbReference type="NCBI Taxonomy" id="2478470"/>
    <lineage>
        <taxon>Bacteria</taxon>
        <taxon>Pseudomonadati</taxon>
        <taxon>Pseudomonadota</taxon>
        <taxon>Alphaproteobacteria</taxon>
        <taxon>Acetobacterales</taxon>
        <taxon>Roseomonadaceae</taxon>
        <taxon>Roseomonas</taxon>
    </lineage>
</organism>
<name>A0A3A9JEU7_9PROT</name>
<protein>
    <submittedName>
        <fullName evidence="1">Uncharacterized protein</fullName>
    </submittedName>
</protein>
<sequence length="65" mass="6893">MDSRPGPPYGRRMRILAVDGALARASAAVWADGRVLARAAVDGARGQPTQLPLLARQVLREAGLE</sequence>
<reference evidence="1 2" key="1">
    <citation type="submission" date="2018-09" db="EMBL/GenBank/DDBJ databases">
        <title>Roseomonas sp. nov., isolated from feces of Tibetan antelopes in the Qinghai-Tibet plateau, China.</title>
        <authorList>
            <person name="Tian Z."/>
        </authorList>
    </citation>
    <scope>NUCLEOTIDE SEQUENCE [LARGE SCALE GENOMIC DNA]</scope>
    <source>
        <strain evidence="1 2">Z24</strain>
    </source>
</reference>
<accession>A0A3A9JEU7</accession>
<dbReference type="InParanoid" id="A0A3A9JEU7"/>
<dbReference type="AlphaFoldDB" id="A0A3A9JEU7"/>
<dbReference type="EMBL" id="RAQU01000190">
    <property type="protein sequence ID" value="RKK02034.1"/>
    <property type="molecule type" value="Genomic_DNA"/>
</dbReference>
<gene>
    <name evidence="1" type="ORF">D6Z83_21815</name>
</gene>
<dbReference type="Gene3D" id="3.30.420.40">
    <property type="match status" value="1"/>
</dbReference>
<comment type="caution">
    <text evidence="1">The sequence shown here is derived from an EMBL/GenBank/DDBJ whole genome shotgun (WGS) entry which is preliminary data.</text>
</comment>
<feature type="non-terminal residue" evidence="1">
    <location>
        <position position="65"/>
    </location>
</feature>